<proteinExistence type="predicted"/>
<gene>
    <name evidence="1" type="ORF">POL68_07115</name>
</gene>
<organism evidence="1 2">
    <name type="scientific">Stigmatella ashevillensis</name>
    <dbReference type="NCBI Taxonomy" id="2995309"/>
    <lineage>
        <taxon>Bacteria</taxon>
        <taxon>Pseudomonadati</taxon>
        <taxon>Myxococcota</taxon>
        <taxon>Myxococcia</taxon>
        <taxon>Myxococcales</taxon>
        <taxon>Cystobacterineae</taxon>
        <taxon>Archangiaceae</taxon>
        <taxon>Stigmatella</taxon>
    </lineage>
</organism>
<reference evidence="1 2" key="1">
    <citation type="submission" date="2022-11" db="EMBL/GenBank/DDBJ databases">
        <title>Minimal conservation of predation-associated metabolite biosynthetic gene clusters underscores biosynthetic potential of Myxococcota including descriptions for ten novel species: Archangium lansinium sp. nov., Myxococcus landrumus sp. nov., Nannocystis bai.</title>
        <authorList>
            <person name="Ahearne A."/>
            <person name="Stevens C."/>
            <person name="Dowd S."/>
        </authorList>
    </citation>
    <scope>NUCLEOTIDE SEQUENCE [LARGE SCALE GENOMIC DNA]</scope>
    <source>
        <strain evidence="1 2">NCWAL01</strain>
    </source>
</reference>
<name>A0ABT5D3J0_9BACT</name>
<comment type="caution">
    <text evidence="1">The sequence shown here is derived from an EMBL/GenBank/DDBJ whole genome shotgun (WGS) entry which is preliminary data.</text>
</comment>
<evidence type="ECO:0000313" key="2">
    <source>
        <dbReference type="Proteomes" id="UP001221838"/>
    </source>
</evidence>
<dbReference type="RefSeq" id="WP_272135871.1">
    <property type="nucleotide sequence ID" value="NZ_JAQNDM010000002.1"/>
</dbReference>
<dbReference type="Proteomes" id="UP001221838">
    <property type="component" value="Unassembled WGS sequence"/>
</dbReference>
<accession>A0ABT5D3J0</accession>
<evidence type="ECO:0000313" key="1">
    <source>
        <dbReference type="EMBL" id="MDC0708236.1"/>
    </source>
</evidence>
<protein>
    <submittedName>
        <fullName evidence="1">Uncharacterized protein</fullName>
    </submittedName>
</protein>
<keyword evidence="2" id="KW-1185">Reference proteome</keyword>
<sequence>MFIFNGSPVLQGVAHELVIAPFIDTVAGEPTPSVSIESRF</sequence>
<dbReference type="EMBL" id="JAQNDM010000002">
    <property type="protein sequence ID" value="MDC0708236.1"/>
    <property type="molecule type" value="Genomic_DNA"/>
</dbReference>